<evidence type="ECO:0008006" key="3">
    <source>
        <dbReference type="Google" id="ProtNLM"/>
    </source>
</evidence>
<protein>
    <recommendedName>
        <fullName evidence="3">Transposase</fullName>
    </recommendedName>
</protein>
<accession>A0ABV4TRL5</accession>
<evidence type="ECO:0000313" key="1">
    <source>
        <dbReference type="EMBL" id="MFA9459961.1"/>
    </source>
</evidence>
<evidence type="ECO:0000313" key="2">
    <source>
        <dbReference type="Proteomes" id="UP001575181"/>
    </source>
</evidence>
<organism evidence="1 2">
    <name type="scientific">Thiohalorhabdus methylotrophus</name>
    <dbReference type="NCBI Taxonomy" id="3242694"/>
    <lineage>
        <taxon>Bacteria</taxon>
        <taxon>Pseudomonadati</taxon>
        <taxon>Pseudomonadota</taxon>
        <taxon>Gammaproteobacteria</taxon>
        <taxon>Thiohalorhabdales</taxon>
        <taxon>Thiohalorhabdaceae</taxon>
        <taxon>Thiohalorhabdus</taxon>
    </lineage>
</organism>
<gene>
    <name evidence="1" type="ORF">ACERLL_03890</name>
</gene>
<comment type="caution">
    <text evidence="1">The sequence shown here is derived from an EMBL/GenBank/DDBJ whole genome shotgun (WGS) entry which is preliminary data.</text>
</comment>
<keyword evidence="2" id="KW-1185">Reference proteome</keyword>
<proteinExistence type="predicted"/>
<dbReference type="RefSeq" id="WP_373654741.1">
    <property type="nucleotide sequence ID" value="NZ_JBGUAW010000002.1"/>
</dbReference>
<dbReference type="Proteomes" id="UP001575181">
    <property type="component" value="Unassembled WGS sequence"/>
</dbReference>
<dbReference type="EMBL" id="JBGUAW010000002">
    <property type="protein sequence ID" value="MFA9459961.1"/>
    <property type="molecule type" value="Genomic_DNA"/>
</dbReference>
<sequence length="71" mass="7682">MEDAPADGLPVRYWVGVDRHAEDGRRVLAEALSPAYADFGSALVALKEIQLQRPDARVIAETDLHPGKGKA</sequence>
<reference evidence="1 2" key="1">
    <citation type="submission" date="2024-08" db="EMBL/GenBank/DDBJ databases">
        <title>Whole-genome sequencing of halo(alkali)philic microorganisms from hypersaline lakes.</title>
        <authorList>
            <person name="Sorokin D.Y."/>
            <person name="Merkel A.Y."/>
            <person name="Messina E."/>
            <person name="Yakimov M."/>
        </authorList>
    </citation>
    <scope>NUCLEOTIDE SEQUENCE [LARGE SCALE GENOMIC DNA]</scope>
    <source>
        <strain evidence="1 2">Cl-TMA</strain>
    </source>
</reference>
<name>A0ABV4TRL5_9GAMM</name>